<dbReference type="OrthoDB" id="3238794at2759"/>
<dbReference type="GO" id="GO:0030054">
    <property type="term" value="C:cell junction"/>
    <property type="evidence" value="ECO:0007669"/>
    <property type="project" value="UniProtKB-ARBA"/>
</dbReference>
<sequence length="776" mass="85171">MNGDSNAGVVTTPPPTNPPHKEKYFDRVDENNPEYLRERNMAPDLRQDFNMMEQKKRVSMILQSPAFCDELESLIQDQLKKGKNPTGLLALQQIADFMTTGVPNVYPSAPQGGMAALNLSLGMVTPVNDLRGSDSIAYEKGEKLLRCKLAAFHRLADLFGWSQLIYNHITVRVNSEQEHFLIVPFGLLYSEVTASSLIKVNLQGELVDRGSTNLGVNKAGFTLHSAIYAARPDVKCIVHIHSPAGAAVSAMKCGLLPLSPEALSLGEVAYHDYHGILVDEEEKVLIQKNLGPKSKVLILRNHGLVTMGETVEEAFYYIHNLMSACEIQVRTLASAGGPDNLVLLDPGKYKKSRSPETPSGDGSGLHPKWLVGEQEFEALMRMLDNLGYRTGYPYRCPALREKAKKYSDVEIPASVTGYSLGNDGGSGTCSPLRHSFQKQQREKTKWLNSGRADDTSEDGQNGGSPKSKTKVWTNITHDHVKPLLQSLSSGVCVPSCITNCLWTKEDGMKSATSAVPNMFVPLNTDPKEVQEMRNKIREQNLQDIKTAGPQSQVLCGVVVDRSVVQGELVTASKAIIEKEYQPKVIVTSTGPNPFNKFSDRELEEYHKEIERKQKGAEEQLEEPADEKEAPVEHIRTPPSTPIKPEESQQEQTYKDDSDAATLKQTLPDLTPDEPSEELAVPISGKEGDAQSVPCDRDITKVPTESAPEEKEEAEPQPVDSPTTPAAEEPAPADPAPAEASLVDAGSDESPGKSPSKKKKKFRTPSFLKKNKKKSES</sequence>
<feature type="compositionally biased region" description="Low complexity" evidence="16">
    <location>
        <begin position="715"/>
        <end position="740"/>
    </location>
</feature>
<dbReference type="AlphaFoldDB" id="A0A8J0SHG1"/>
<evidence type="ECO:0000256" key="10">
    <source>
        <dbReference type="ARBA" id="ARBA00023203"/>
    </source>
</evidence>
<comment type="similarity">
    <text evidence="3">Belongs to the aldolase class II family. Adducin subfamily.</text>
</comment>
<dbReference type="InterPro" id="IPR051017">
    <property type="entry name" value="Aldolase-II_Adducin_sf"/>
</dbReference>
<evidence type="ECO:0000256" key="5">
    <source>
        <dbReference type="ARBA" id="ARBA00022490"/>
    </source>
</evidence>
<dbReference type="GO" id="GO:0005886">
    <property type="term" value="C:plasma membrane"/>
    <property type="evidence" value="ECO:0007669"/>
    <property type="project" value="UniProtKB-SubCell"/>
</dbReference>
<evidence type="ECO:0000313" key="20">
    <source>
        <dbReference type="Xenbase" id="XB-GENE-995030"/>
    </source>
</evidence>
<evidence type="ECO:0000256" key="4">
    <source>
        <dbReference type="ARBA" id="ARBA00022475"/>
    </source>
</evidence>
<feature type="region of interest" description="Disordered" evidence="16">
    <location>
        <begin position="1"/>
        <end position="23"/>
    </location>
</feature>
<protein>
    <recommendedName>
        <fullName evidence="14">Alpha-adducin</fullName>
    </recommendedName>
    <alternativeName>
        <fullName evidence="15">Erythrocyte adducin subunit alpha</fullName>
    </alternativeName>
</protein>
<keyword evidence="10" id="KW-0009">Actin-binding</keyword>
<evidence type="ECO:0000256" key="3">
    <source>
        <dbReference type="ARBA" id="ARBA00006274"/>
    </source>
</evidence>
<dbReference type="Gene3D" id="3.40.225.10">
    <property type="entry name" value="Class II aldolase/adducin N-terminal domain"/>
    <property type="match status" value="1"/>
</dbReference>
<dbReference type="SMART" id="SM01007">
    <property type="entry name" value="Aldolase_II"/>
    <property type="match status" value="1"/>
</dbReference>
<dbReference type="Pfam" id="PF00596">
    <property type="entry name" value="Aldolase_II"/>
    <property type="match status" value="1"/>
</dbReference>
<evidence type="ECO:0000256" key="9">
    <source>
        <dbReference type="ARBA" id="ARBA00023136"/>
    </source>
</evidence>
<keyword evidence="8" id="KW-0007">Acetylation</keyword>
<evidence type="ECO:0000256" key="14">
    <source>
        <dbReference type="ARBA" id="ARBA00072931"/>
    </source>
</evidence>
<evidence type="ECO:0000256" key="1">
    <source>
        <dbReference type="ARBA" id="ARBA00004245"/>
    </source>
</evidence>
<dbReference type="GO" id="GO:0003779">
    <property type="term" value="F:actin binding"/>
    <property type="evidence" value="ECO:0007669"/>
    <property type="project" value="UniProtKB-KW"/>
</dbReference>
<evidence type="ECO:0000256" key="7">
    <source>
        <dbReference type="ARBA" id="ARBA00022860"/>
    </source>
</evidence>
<keyword evidence="9" id="KW-0472">Membrane</keyword>
<dbReference type="NCBIfam" id="NF005451">
    <property type="entry name" value="PRK07044.1"/>
    <property type="match status" value="1"/>
</dbReference>
<dbReference type="GO" id="GO:2000026">
    <property type="term" value="P:regulation of multicellular organismal development"/>
    <property type="evidence" value="ECO:0007669"/>
    <property type="project" value="UniProtKB-ARBA"/>
</dbReference>
<evidence type="ECO:0000256" key="13">
    <source>
        <dbReference type="ARBA" id="ARBA00065959"/>
    </source>
</evidence>
<keyword evidence="11" id="KW-0206">Cytoskeleton</keyword>
<gene>
    <name evidence="19 20" type="primary">add1</name>
    <name evidence="19" type="synonym">add2</name>
    <name evidence="19" type="synonym">adda</name>
</gene>
<keyword evidence="5" id="KW-0963">Cytoplasm</keyword>
<keyword evidence="18" id="KW-1185">Reference proteome</keyword>
<evidence type="ECO:0000256" key="11">
    <source>
        <dbReference type="ARBA" id="ARBA00023212"/>
    </source>
</evidence>
<dbReference type="AGR" id="Xenbase:XB-GENE-995030"/>
<comment type="function">
    <text evidence="12">Membrane-cytoskeleton-associated protein that promotes the assembly of the spectrin-actin network. Binds to calmodulin.</text>
</comment>
<dbReference type="SUPFAM" id="SSF53639">
    <property type="entry name" value="AraD/HMP-PK domain-like"/>
    <property type="match status" value="1"/>
</dbReference>
<evidence type="ECO:0000313" key="19">
    <source>
        <dbReference type="RefSeq" id="XP_012814561.1"/>
    </source>
</evidence>
<dbReference type="RefSeq" id="XP_012814561.1">
    <property type="nucleotide sequence ID" value="XM_012959107.3"/>
</dbReference>
<keyword evidence="7" id="KW-0112">Calmodulin-binding</keyword>
<evidence type="ECO:0000256" key="16">
    <source>
        <dbReference type="SAM" id="MobiDB-lite"/>
    </source>
</evidence>
<comment type="subcellular location">
    <subcellularLocation>
        <location evidence="2">Cell membrane</location>
        <topology evidence="2">Peripheral membrane protein</topology>
        <orientation evidence="2">Cytoplasmic side</orientation>
    </subcellularLocation>
    <subcellularLocation>
        <location evidence="1">Cytoplasm</location>
        <location evidence="1">Cytoskeleton</location>
    </subcellularLocation>
</comment>
<dbReference type="GO" id="GO:0005516">
    <property type="term" value="F:calmodulin binding"/>
    <property type="evidence" value="ECO:0007669"/>
    <property type="project" value="UniProtKB-KW"/>
</dbReference>
<name>A0A8J0SHG1_XENTR</name>
<dbReference type="PANTHER" id="PTHR10672:SF4">
    <property type="entry name" value="ALPHA-ADDUCIN"/>
    <property type="match status" value="1"/>
</dbReference>
<dbReference type="InterPro" id="IPR036409">
    <property type="entry name" value="Aldolase_II/adducin_N_sf"/>
</dbReference>
<organism evidence="18 19">
    <name type="scientific">Xenopus tropicalis</name>
    <name type="common">Western clawed frog</name>
    <name type="synonym">Silurana tropicalis</name>
    <dbReference type="NCBI Taxonomy" id="8364"/>
    <lineage>
        <taxon>Eukaryota</taxon>
        <taxon>Metazoa</taxon>
        <taxon>Chordata</taxon>
        <taxon>Craniata</taxon>
        <taxon>Vertebrata</taxon>
        <taxon>Euteleostomi</taxon>
        <taxon>Amphibia</taxon>
        <taxon>Batrachia</taxon>
        <taxon>Anura</taxon>
        <taxon>Pipoidea</taxon>
        <taxon>Pipidae</taxon>
        <taxon>Xenopodinae</taxon>
        <taxon>Xenopus</taxon>
        <taxon>Silurana</taxon>
    </lineage>
</organism>
<feature type="region of interest" description="Disordered" evidence="16">
    <location>
        <begin position="610"/>
        <end position="776"/>
    </location>
</feature>
<proteinExistence type="inferred from homology"/>
<feature type="compositionally biased region" description="Basic residues" evidence="16">
    <location>
        <begin position="754"/>
        <end position="776"/>
    </location>
</feature>
<evidence type="ECO:0000256" key="2">
    <source>
        <dbReference type="ARBA" id="ARBA00004413"/>
    </source>
</evidence>
<evidence type="ECO:0000259" key="17">
    <source>
        <dbReference type="SMART" id="SM01007"/>
    </source>
</evidence>
<dbReference type="GeneID" id="448173"/>
<evidence type="ECO:0000256" key="6">
    <source>
        <dbReference type="ARBA" id="ARBA00022553"/>
    </source>
</evidence>
<dbReference type="GO" id="GO:0032535">
    <property type="term" value="P:regulation of cellular component size"/>
    <property type="evidence" value="ECO:0007669"/>
    <property type="project" value="UniProtKB-ARBA"/>
</dbReference>
<evidence type="ECO:0000256" key="12">
    <source>
        <dbReference type="ARBA" id="ARBA00055853"/>
    </source>
</evidence>
<feature type="compositionally biased region" description="Basic and acidic residues" evidence="16">
    <location>
        <begin position="626"/>
        <end position="635"/>
    </location>
</feature>
<dbReference type="InterPro" id="IPR001303">
    <property type="entry name" value="Aldolase_II/adducin_N"/>
</dbReference>
<dbReference type="PANTHER" id="PTHR10672">
    <property type="entry name" value="ADDUCIN"/>
    <property type="match status" value="1"/>
</dbReference>
<dbReference type="Proteomes" id="UP000008143">
    <property type="component" value="Chromosome 1"/>
</dbReference>
<accession>A0A8J0SHG1</accession>
<keyword evidence="4" id="KW-1003">Cell membrane</keyword>
<evidence type="ECO:0000256" key="15">
    <source>
        <dbReference type="ARBA" id="ARBA00076470"/>
    </source>
</evidence>
<feature type="region of interest" description="Disordered" evidence="16">
    <location>
        <begin position="420"/>
        <end position="470"/>
    </location>
</feature>
<comment type="subunit">
    <text evidence="13">Heterodimer of an alpha and a beta subunit or an alpha and a gamma subunit.</text>
</comment>
<dbReference type="GO" id="GO:0005856">
    <property type="term" value="C:cytoskeleton"/>
    <property type="evidence" value="ECO:0007669"/>
    <property type="project" value="UniProtKB-SubCell"/>
</dbReference>
<keyword evidence="6" id="KW-0597">Phosphoprotein</keyword>
<reference evidence="19" key="1">
    <citation type="submission" date="2025-08" db="UniProtKB">
        <authorList>
            <consortium name="RefSeq"/>
        </authorList>
    </citation>
    <scope>IDENTIFICATION</scope>
    <source>
        <strain evidence="19">Nigerian</strain>
        <tissue evidence="19">Liver and blood</tissue>
    </source>
</reference>
<dbReference type="FunFam" id="3.40.225.10:FF:000002">
    <property type="entry name" value="alpha-adducin isoform X2"/>
    <property type="match status" value="1"/>
</dbReference>
<dbReference type="GO" id="GO:0051094">
    <property type="term" value="P:positive regulation of developmental process"/>
    <property type="evidence" value="ECO:0007669"/>
    <property type="project" value="UniProtKB-ARBA"/>
</dbReference>
<feature type="region of interest" description="Disordered" evidence="16">
    <location>
        <begin position="344"/>
        <end position="367"/>
    </location>
</feature>
<evidence type="ECO:0000313" key="18">
    <source>
        <dbReference type="Proteomes" id="UP000008143"/>
    </source>
</evidence>
<evidence type="ECO:0000256" key="8">
    <source>
        <dbReference type="ARBA" id="ARBA00022990"/>
    </source>
</evidence>
<dbReference type="Xenbase" id="XB-GENE-995030">
    <property type="gene designation" value="add1"/>
</dbReference>
<feature type="domain" description="Class II aldolase/adducin N-terminal" evidence="17">
    <location>
        <begin position="147"/>
        <end position="329"/>
    </location>
</feature>
<dbReference type="GO" id="GO:0007010">
    <property type="term" value="P:cytoskeleton organization"/>
    <property type="evidence" value="ECO:0007669"/>
    <property type="project" value="UniProtKB-ARBA"/>
</dbReference>
<dbReference type="CTD" id="118"/>